<dbReference type="PANTHER" id="PTHR46481">
    <property type="entry name" value="ZINC FINGER BED DOMAIN-CONTAINING PROTEIN 4"/>
    <property type="match status" value="1"/>
</dbReference>
<gene>
    <name evidence="6" type="ORF">QQF64_023813</name>
</gene>
<proteinExistence type="predicted"/>
<keyword evidence="5" id="KW-0539">Nucleus</keyword>
<evidence type="ECO:0000313" key="7">
    <source>
        <dbReference type="Proteomes" id="UP001558613"/>
    </source>
</evidence>
<protein>
    <recommendedName>
        <fullName evidence="8">Transposase</fullName>
    </recommendedName>
</protein>
<dbReference type="InterPro" id="IPR052035">
    <property type="entry name" value="ZnF_BED_domain_contain"/>
</dbReference>
<name>A0ABR3NJF5_9TELE</name>
<keyword evidence="2" id="KW-0479">Metal-binding</keyword>
<keyword evidence="7" id="KW-1185">Reference proteome</keyword>
<dbReference type="PANTHER" id="PTHR46481:SF10">
    <property type="entry name" value="ZINC FINGER BED DOMAIN-CONTAINING PROTEIN 39"/>
    <property type="match status" value="1"/>
</dbReference>
<evidence type="ECO:0000256" key="4">
    <source>
        <dbReference type="ARBA" id="ARBA00022833"/>
    </source>
</evidence>
<sequence length="75" mass="8783">MIATFNPKYKLPSRPFFMKKWRKKYECIKGKLKKALQETDSIAFTTDIWTSVATEAYLGVTCHNLGEDWEMFPTT</sequence>
<keyword evidence="4" id="KW-0862">Zinc</keyword>
<accession>A0ABR3NJF5</accession>
<evidence type="ECO:0000313" key="6">
    <source>
        <dbReference type="EMBL" id="KAL1277140.1"/>
    </source>
</evidence>
<evidence type="ECO:0000256" key="2">
    <source>
        <dbReference type="ARBA" id="ARBA00022723"/>
    </source>
</evidence>
<evidence type="ECO:0000256" key="5">
    <source>
        <dbReference type="ARBA" id="ARBA00023242"/>
    </source>
</evidence>
<keyword evidence="3" id="KW-0863">Zinc-finger</keyword>
<evidence type="ECO:0000256" key="1">
    <source>
        <dbReference type="ARBA" id="ARBA00004123"/>
    </source>
</evidence>
<dbReference type="EMBL" id="JAYMGO010000003">
    <property type="protein sequence ID" value="KAL1277140.1"/>
    <property type="molecule type" value="Genomic_DNA"/>
</dbReference>
<evidence type="ECO:0000256" key="3">
    <source>
        <dbReference type="ARBA" id="ARBA00022771"/>
    </source>
</evidence>
<evidence type="ECO:0008006" key="8">
    <source>
        <dbReference type="Google" id="ProtNLM"/>
    </source>
</evidence>
<dbReference type="Proteomes" id="UP001558613">
    <property type="component" value="Unassembled WGS sequence"/>
</dbReference>
<organism evidence="6 7">
    <name type="scientific">Cirrhinus molitorella</name>
    <name type="common">mud carp</name>
    <dbReference type="NCBI Taxonomy" id="172907"/>
    <lineage>
        <taxon>Eukaryota</taxon>
        <taxon>Metazoa</taxon>
        <taxon>Chordata</taxon>
        <taxon>Craniata</taxon>
        <taxon>Vertebrata</taxon>
        <taxon>Euteleostomi</taxon>
        <taxon>Actinopterygii</taxon>
        <taxon>Neopterygii</taxon>
        <taxon>Teleostei</taxon>
        <taxon>Ostariophysi</taxon>
        <taxon>Cypriniformes</taxon>
        <taxon>Cyprinidae</taxon>
        <taxon>Labeoninae</taxon>
        <taxon>Labeonini</taxon>
        <taxon>Cirrhinus</taxon>
    </lineage>
</organism>
<comment type="subcellular location">
    <subcellularLocation>
        <location evidence="1">Nucleus</location>
    </subcellularLocation>
</comment>
<reference evidence="6 7" key="1">
    <citation type="submission" date="2023-09" db="EMBL/GenBank/DDBJ databases">
        <authorList>
            <person name="Wang M."/>
        </authorList>
    </citation>
    <scope>NUCLEOTIDE SEQUENCE [LARGE SCALE GENOMIC DNA]</scope>
    <source>
        <strain evidence="6">GT-2023</strain>
        <tissue evidence="6">Liver</tissue>
    </source>
</reference>
<comment type="caution">
    <text evidence="6">The sequence shown here is derived from an EMBL/GenBank/DDBJ whole genome shotgun (WGS) entry which is preliminary data.</text>
</comment>